<evidence type="ECO:0000256" key="1">
    <source>
        <dbReference type="ARBA" id="ARBA00001936"/>
    </source>
</evidence>
<reference evidence="18" key="1">
    <citation type="submission" date="2021-01" db="EMBL/GenBank/DDBJ databases">
        <authorList>
            <person name="Zahm M."/>
            <person name="Roques C."/>
            <person name="Cabau C."/>
            <person name="Klopp C."/>
            <person name="Donnadieu C."/>
            <person name="Jouanno E."/>
            <person name="Lampietro C."/>
            <person name="Louis A."/>
            <person name="Herpin A."/>
            <person name="Echchiki A."/>
            <person name="Berthelot C."/>
            <person name="Parey E."/>
            <person name="Roest-Crollius H."/>
            <person name="Braasch I."/>
            <person name="Postlethwait J."/>
            <person name="Bobe J."/>
            <person name="Montfort J."/>
            <person name="Bouchez O."/>
            <person name="Begum T."/>
            <person name="Mejri S."/>
            <person name="Adams A."/>
            <person name="Chen W.-J."/>
            <person name="Guiguen Y."/>
        </authorList>
    </citation>
    <scope>NUCLEOTIDE SEQUENCE</scope>
    <source>
        <strain evidence="18">YG-15Mar2019-1</strain>
        <tissue evidence="18">Brain</tissue>
    </source>
</reference>
<dbReference type="Proteomes" id="UP001046870">
    <property type="component" value="Chromosome 24"/>
</dbReference>
<dbReference type="GO" id="GO:0006506">
    <property type="term" value="P:GPI anchor biosynthetic process"/>
    <property type="evidence" value="ECO:0007669"/>
    <property type="project" value="UniProtKB-KW"/>
</dbReference>
<comment type="cofactor">
    <cofactor evidence="1">
        <name>Mn(2+)</name>
        <dbReference type="ChEBI" id="CHEBI:29035"/>
    </cofactor>
</comment>
<evidence type="ECO:0000256" key="2">
    <source>
        <dbReference type="ARBA" id="ARBA00004457"/>
    </source>
</evidence>
<comment type="subcellular location">
    <subcellularLocation>
        <location evidence="2">Endoplasmic reticulum-Golgi intermediate compartment membrane</location>
        <topology evidence="2">Multi-pass membrane protein</topology>
    </subcellularLocation>
</comment>
<dbReference type="GO" id="GO:0006888">
    <property type="term" value="P:endoplasmic reticulum to Golgi vesicle-mediated transport"/>
    <property type="evidence" value="ECO:0007669"/>
    <property type="project" value="InterPro"/>
</dbReference>
<dbReference type="OrthoDB" id="9984693at2759"/>
<organism evidence="18 19">
    <name type="scientific">Megalops atlanticus</name>
    <name type="common">Tarpon</name>
    <name type="synonym">Clupea gigantea</name>
    <dbReference type="NCBI Taxonomy" id="7932"/>
    <lineage>
        <taxon>Eukaryota</taxon>
        <taxon>Metazoa</taxon>
        <taxon>Chordata</taxon>
        <taxon>Craniata</taxon>
        <taxon>Vertebrata</taxon>
        <taxon>Euteleostomi</taxon>
        <taxon>Actinopterygii</taxon>
        <taxon>Neopterygii</taxon>
        <taxon>Teleostei</taxon>
        <taxon>Elopiformes</taxon>
        <taxon>Megalopidae</taxon>
        <taxon>Megalops</taxon>
    </lineage>
</organism>
<dbReference type="InterPro" id="IPR033308">
    <property type="entry name" value="PGAP5/Cdc1/Ted1"/>
</dbReference>
<comment type="similarity">
    <text evidence="3">Belongs to the metallophosphoesterase superfamily. MPPE1 family.</text>
</comment>
<dbReference type="GO" id="GO:0012505">
    <property type="term" value="C:endomembrane system"/>
    <property type="evidence" value="ECO:0007669"/>
    <property type="project" value="UniProtKB-ARBA"/>
</dbReference>
<dbReference type="GO" id="GO:0033116">
    <property type="term" value="C:endoplasmic reticulum-Golgi intermediate compartment membrane"/>
    <property type="evidence" value="ECO:0007669"/>
    <property type="project" value="UniProtKB-SubCell"/>
</dbReference>
<accession>A0A9D3PAC7</accession>
<evidence type="ECO:0000313" key="19">
    <source>
        <dbReference type="Proteomes" id="UP001046870"/>
    </source>
</evidence>
<evidence type="ECO:0000256" key="14">
    <source>
        <dbReference type="ARBA" id="ARBA00032172"/>
    </source>
</evidence>
<dbReference type="GO" id="GO:0046872">
    <property type="term" value="F:metal ion binding"/>
    <property type="evidence" value="ECO:0007669"/>
    <property type="project" value="UniProtKB-KW"/>
</dbReference>
<dbReference type="InterPro" id="IPR004843">
    <property type="entry name" value="Calcineurin-like_PHP"/>
</dbReference>
<keyword evidence="5" id="KW-0813">Transport</keyword>
<keyword evidence="10" id="KW-0931">ER-Golgi transport</keyword>
<keyword evidence="7 16" id="KW-0812">Transmembrane</keyword>
<keyword evidence="9" id="KW-0378">Hydrolase</keyword>
<dbReference type="Pfam" id="PF00149">
    <property type="entry name" value="Metallophos"/>
    <property type="match status" value="1"/>
</dbReference>
<evidence type="ECO:0000256" key="13">
    <source>
        <dbReference type="ARBA" id="ARBA00023211"/>
    </source>
</evidence>
<comment type="caution">
    <text evidence="18">The sequence shown here is derived from an EMBL/GenBank/DDBJ whole genome shotgun (WGS) entry which is preliminary data.</text>
</comment>
<dbReference type="FunFam" id="3.60.21.10:FF:000022">
    <property type="entry name" value="Putative metallophosphoesterase 1"/>
    <property type="match status" value="1"/>
</dbReference>
<evidence type="ECO:0000256" key="12">
    <source>
        <dbReference type="ARBA" id="ARBA00023136"/>
    </source>
</evidence>
<evidence type="ECO:0000256" key="15">
    <source>
        <dbReference type="ARBA" id="ARBA00093373"/>
    </source>
</evidence>
<feature type="transmembrane region" description="Helical" evidence="16">
    <location>
        <begin position="12"/>
        <end position="31"/>
    </location>
</feature>
<dbReference type="GO" id="GO:0008081">
    <property type="term" value="F:phosphoric diester hydrolase activity"/>
    <property type="evidence" value="ECO:0007669"/>
    <property type="project" value="InterPro"/>
</dbReference>
<keyword evidence="12 16" id="KW-0472">Membrane</keyword>
<evidence type="ECO:0000256" key="7">
    <source>
        <dbReference type="ARBA" id="ARBA00022692"/>
    </source>
</evidence>
<dbReference type="Gene3D" id="3.60.21.10">
    <property type="match status" value="1"/>
</dbReference>
<evidence type="ECO:0000256" key="3">
    <source>
        <dbReference type="ARBA" id="ARBA00008895"/>
    </source>
</evidence>
<evidence type="ECO:0000256" key="10">
    <source>
        <dbReference type="ARBA" id="ARBA00022892"/>
    </source>
</evidence>
<dbReference type="PANTHER" id="PTHR13315">
    <property type="entry name" value="METALLO PHOSPHOESTERASE RELATED"/>
    <property type="match status" value="1"/>
</dbReference>
<evidence type="ECO:0000256" key="5">
    <source>
        <dbReference type="ARBA" id="ARBA00022448"/>
    </source>
</evidence>
<evidence type="ECO:0000256" key="9">
    <source>
        <dbReference type="ARBA" id="ARBA00022801"/>
    </source>
</evidence>
<comment type="function">
    <text evidence="15">Metallophosphoesterase that catalyzes the removal of a side-chain ethanolamine-phosphate (EtNP) from the second mannose of the GPI-anchor protein intermediate. Participates in the glycan remodeling steps of GPI-anchor maturation to allow an efficient transport of GPI-anchor proteins from the endoplasmic reticulum to the Golgi.</text>
</comment>
<dbReference type="InterPro" id="IPR029052">
    <property type="entry name" value="Metallo-depent_PP-like"/>
</dbReference>
<dbReference type="PANTHER" id="PTHR13315:SF0">
    <property type="entry name" value="METALLOPHOSPHOESTERASE 1"/>
    <property type="match status" value="1"/>
</dbReference>
<gene>
    <name evidence="18" type="ORF">MATL_G00257130</name>
</gene>
<proteinExistence type="inferred from homology"/>
<keyword evidence="13" id="KW-0464">Manganese</keyword>
<dbReference type="PROSITE" id="PS51257">
    <property type="entry name" value="PROKAR_LIPOPROTEIN"/>
    <property type="match status" value="1"/>
</dbReference>
<feature type="transmembrane region" description="Helical" evidence="16">
    <location>
        <begin position="351"/>
        <end position="369"/>
    </location>
</feature>
<dbReference type="CDD" id="cd08165">
    <property type="entry name" value="MPP_MPPE1"/>
    <property type="match status" value="1"/>
</dbReference>
<keyword evidence="6" id="KW-0337">GPI-anchor biosynthesis</keyword>
<keyword evidence="8" id="KW-0479">Metal-binding</keyword>
<protein>
    <recommendedName>
        <fullName evidence="4">Metallophosphoesterase 1</fullName>
    </recommendedName>
    <alternativeName>
        <fullName evidence="14">Post-GPI attachment to proteins factor 5</fullName>
    </alternativeName>
</protein>
<name>A0A9D3PAC7_MEGAT</name>
<dbReference type="InterPro" id="IPR039541">
    <property type="entry name" value="MPP_MPPE1"/>
</dbReference>
<evidence type="ECO:0000256" key="11">
    <source>
        <dbReference type="ARBA" id="ARBA00022989"/>
    </source>
</evidence>
<evidence type="ECO:0000256" key="8">
    <source>
        <dbReference type="ARBA" id="ARBA00022723"/>
    </source>
</evidence>
<feature type="domain" description="Calcineurin-like phosphoesterase" evidence="17">
    <location>
        <begin position="60"/>
        <end position="301"/>
    </location>
</feature>
<dbReference type="SUPFAM" id="SSF56300">
    <property type="entry name" value="Metallo-dependent phosphatases"/>
    <property type="match status" value="1"/>
</dbReference>
<evidence type="ECO:0000259" key="17">
    <source>
        <dbReference type="Pfam" id="PF00149"/>
    </source>
</evidence>
<evidence type="ECO:0000256" key="16">
    <source>
        <dbReference type="SAM" id="Phobius"/>
    </source>
</evidence>
<dbReference type="AlphaFoldDB" id="A0A9D3PAC7"/>
<evidence type="ECO:0000256" key="6">
    <source>
        <dbReference type="ARBA" id="ARBA00022502"/>
    </source>
</evidence>
<evidence type="ECO:0000256" key="4">
    <source>
        <dbReference type="ARBA" id="ARBA00017804"/>
    </source>
</evidence>
<keyword evidence="11 16" id="KW-1133">Transmembrane helix</keyword>
<keyword evidence="19" id="KW-1185">Reference proteome</keyword>
<dbReference type="EMBL" id="JAFDVH010000024">
    <property type="protein sequence ID" value="KAG7455481.1"/>
    <property type="molecule type" value="Genomic_DNA"/>
</dbReference>
<evidence type="ECO:0000313" key="18">
    <source>
        <dbReference type="EMBL" id="KAG7455481.1"/>
    </source>
</evidence>
<sequence>MPGLSAKWSAVIFVVWSVSCVFIFCEYVIYYPTIIQCSWPEMDQAPRRDNGNAEHVPILRALFLSDTHLLGAIRGHWFDKLRREWQMERAFQTALWVLQPEVVFILGDVFDEGKWSSAKDWEDDVRRFRKMFRHPRDTELIVLVGNHDVGFHYEMNWFKLQRFERVFNVTSATMFTRKGVNFLLVNSVAMHGDGCPICQAVESELLRLSQDLNCSMQSSAIGPLREHCHQTQTFPSSLPIILQHYPLYRVSDASCTGQDAASPEERHLLFKEQYDVLSQEASQKLLWWFQPRLILSGHTHSACEVLHGNKHPEISVPSFSWRNRNNPSFILGSFSSADFVLSKCFLPEESTVIAIYCSAGAVLLLLLLLHLHMLRGALQCACCLLGKHKTV</sequence>